<dbReference type="AlphaFoldDB" id="A0A222G5W1"/>
<evidence type="ECO:0000313" key="2">
    <source>
        <dbReference type="Proteomes" id="UP000202259"/>
    </source>
</evidence>
<dbReference type="InterPro" id="IPR032710">
    <property type="entry name" value="NTF2-like_dom_sf"/>
</dbReference>
<proteinExistence type="predicted"/>
<gene>
    <name evidence="1" type="ORF">B5D82_05625</name>
</gene>
<dbReference type="KEGG" id="cber:B5D82_05625"/>
<organism evidence="1 2">
    <name type="scientific">Cognaticolwellia beringensis</name>
    <dbReference type="NCBI Taxonomy" id="1967665"/>
    <lineage>
        <taxon>Bacteria</taxon>
        <taxon>Pseudomonadati</taxon>
        <taxon>Pseudomonadota</taxon>
        <taxon>Gammaproteobacteria</taxon>
        <taxon>Alteromonadales</taxon>
        <taxon>Colwelliaceae</taxon>
        <taxon>Cognaticolwellia</taxon>
    </lineage>
</organism>
<dbReference type="RefSeq" id="WP_081149859.1">
    <property type="nucleotide sequence ID" value="NZ_CP020465.1"/>
</dbReference>
<protein>
    <recommendedName>
        <fullName evidence="3">SnoaL-like domain-containing protein</fullName>
    </recommendedName>
</protein>
<reference evidence="1 2" key="1">
    <citation type="submission" date="2017-08" db="EMBL/GenBank/DDBJ databases">
        <title>Complete genome of Colwellia sp. NB097-1, a psychrophile bacterium ioslated from Bering Sea.</title>
        <authorList>
            <person name="Chen X."/>
        </authorList>
    </citation>
    <scope>NUCLEOTIDE SEQUENCE [LARGE SCALE GENOMIC DNA]</scope>
    <source>
        <strain evidence="1 2">NB097-1</strain>
    </source>
</reference>
<evidence type="ECO:0000313" key="1">
    <source>
        <dbReference type="EMBL" id="ASP47286.1"/>
    </source>
</evidence>
<keyword evidence="2" id="KW-1185">Reference proteome</keyword>
<name>A0A222G5W1_9GAMM</name>
<dbReference type="OrthoDB" id="1492853at2"/>
<evidence type="ECO:0008006" key="3">
    <source>
        <dbReference type="Google" id="ProtNLM"/>
    </source>
</evidence>
<accession>A0A222G5W1</accession>
<dbReference type="Proteomes" id="UP000202259">
    <property type="component" value="Chromosome"/>
</dbReference>
<dbReference type="SUPFAM" id="SSF54427">
    <property type="entry name" value="NTF2-like"/>
    <property type="match status" value="1"/>
</dbReference>
<dbReference type="EMBL" id="CP020465">
    <property type="protein sequence ID" value="ASP47286.1"/>
    <property type="molecule type" value="Genomic_DNA"/>
</dbReference>
<sequence>MYKTVIEQLFQRYIKAFHQKNMADTQTCYQLPCTLHTPDRVVLIESDTVFKREFIDIFTVLSHAEIKRFVALKASFSVLSENLVLACIDWQFIGPKDEVFTDFSAFYHLALSDGQWRIFNVVSQELSQSVALDTAFDIAYNTADADITPYNITQ</sequence>